<dbReference type="Proteomes" id="UP000254893">
    <property type="component" value="Unassembled WGS sequence"/>
</dbReference>
<feature type="transmembrane region" description="Helical" evidence="1">
    <location>
        <begin position="54"/>
        <end position="74"/>
    </location>
</feature>
<evidence type="ECO:0000313" key="3">
    <source>
        <dbReference type="Proteomes" id="UP000254893"/>
    </source>
</evidence>
<feature type="transmembrane region" description="Helical" evidence="1">
    <location>
        <begin position="21"/>
        <end position="42"/>
    </location>
</feature>
<keyword evidence="1" id="KW-0812">Transmembrane</keyword>
<dbReference type="EMBL" id="UGYW01000002">
    <property type="protein sequence ID" value="SUJ30542.1"/>
    <property type="molecule type" value="Genomic_DNA"/>
</dbReference>
<keyword evidence="1" id="KW-1133">Transmembrane helix</keyword>
<keyword evidence="1" id="KW-0472">Membrane</keyword>
<sequence length="117" mass="13952">MLLTLSFFFLKEGIIMRYRLYIYYLKNILFVNFAISGLFAVFTPTEILFFKNPYLSSFSFLFTTIGYASTALVFHYFGKKTKYMYFNAGISFFRIYMFGFLSNLLFVFILYVIVEML</sequence>
<gene>
    <name evidence="2" type="ORF">NCTC11388_04789</name>
</gene>
<protein>
    <submittedName>
        <fullName evidence="2">Uncharacterized protein</fullName>
    </submittedName>
</protein>
<proteinExistence type="predicted"/>
<feature type="transmembrane region" description="Helical" evidence="1">
    <location>
        <begin position="95"/>
        <end position="114"/>
    </location>
</feature>
<accession>A0A380CVW5</accession>
<dbReference type="AlphaFoldDB" id="A0A380CVW5"/>
<evidence type="ECO:0000256" key="1">
    <source>
        <dbReference type="SAM" id="Phobius"/>
    </source>
</evidence>
<reference evidence="2 3" key="1">
    <citation type="submission" date="2018-06" db="EMBL/GenBank/DDBJ databases">
        <authorList>
            <consortium name="Pathogen Informatics"/>
            <person name="Doyle S."/>
        </authorList>
    </citation>
    <scope>NUCLEOTIDE SEQUENCE [LARGE SCALE GENOMIC DNA]</scope>
    <source>
        <strain evidence="2 3">NCTC11388</strain>
    </source>
</reference>
<evidence type="ECO:0000313" key="2">
    <source>
        <dbReference type="EMBL" id="SUJ30542.1"/>
    </source>
</evidence>
<name>A0A380CVW5_SPHSI</name>
<organism evidence="2 3">
    <name type="scientific">Sphingobacterium spiritivorum</name>
    <name type="common">Flavobacterium spiritivorum</name>
    <dbReference type="NCBI Taxonomy" id="258"/>
    <lineage>
        <taxon>Bacteria</taxon>
        <taxon>Pseudomonadati</taxon>
        <taxon>Bacteroidota</taxon>
        <taxon>Sphingobacteriia</taxon>
        <taxon>Sphingobacteriales</taxon>
        <taxon>Sphingobacteriaceae</taxon>
        <taxon>Sphingobacterium</taxon>
    </lineage>
</organism>